<accession>K2RXN8</accession>
<sequence length="153" mass="16646">MVIGYIDDVNLLAISSSTEENCRRLTAAHAEAERWAAKHASVFATRKYELTHFAKTPSRFRMGQGITLGGRYLSPSDSCRFLGVFLDQKLSGKTHVQQLQARATTALTALSSIAGSTWGIPTLGLRQSTDPSYCRGFCTAAASGPWKVYAANR</sequence>
<organism evidence="1 2">
    <name type="scientific">Macrophomina phaseolina (strain MS6)</name>
    <name type="common">Charcoal rot fungus</name>
    <dbReference type="NCBI Taxonomy" id="1126212"/>
    <lineage>
        <taxon>Eukaryota</taxon>
        <taxon>Fungi</taxon>
        <taxon>Dikarya</taxon>
        <taxon>Ascomycota</taxon>
        <taxon>Pezizomycotina</taxon>
        <taxon>Dothideomycetes</taxon>
        <taxon>Dothideomycetes incertae sedis</taxon>
        <taxon>Botryosphaeriales</taxon>
        <taxon>Botryosphaeriaceae</taxon>
        <taxon>Macrophomina</taxon>
    </lineage>
</organism>
<dbReference type="PANTHER" id="PTHR33481">
    <property type="entry name" value="REVERSE TRANSCRIPTASE"/>
    <property type="match status" value="1"/>
</dbReference>
<dbReference type="GO" id="GO:0003964">
    <property type="term" value="F:RNA-directed DNA polymerase activity"/>
    <property type="evidence" value="ECO:0007669"/>
    <property type="project" value="UniProtKB-KW"/>
</dbReference>
<gene>
    <name evidence="1" type="ORF">MPH_13805</name>
</gene>
<evidence type="ECO:0000313" key="2">
    <source>
        <dbReference type="Proteomes" id="UP000007129"/>
    </source>
</evidence>
<dbReference type="OrthoDB" id="3261222at2759"/>
<dbReference type="AlphaFoldDB" id="K2RXN8"/>
<keyword evidence="1" id="KW-0808">Transferase</keyword>
<name>K2RXN8_MACPH</name>
<proteinExistence type="predicted"/>
<dbReference type="PANTHER" id="PTHR33481:SF1">
    <property type="entry name" value="ENDONUCLEASE_EXONUCLEASE_PHOSPHATASE DOMAIN-CONTAINING PROTEIN-RELATED"/>
    <property type="match status" value="1"/>
</dbReference>
<reference evidence="1 2" key="1">
    <citation type="journal article" date="2012" name="BMC Genomics">
        <title>Tools to kill: Genome of one of the most destructive plant pathogenic fungi Macrophomina phaseolina.</title>
        <authorList>
            <person name="Islam M.S."/>
            <person name="Haque M.S."/>
            <person name="Islam M.M."/>
            <person name="Emdad E.M."/>
            <person name="Halim A."/>
            <person name="Hossen Q.M.M."/>
            <person name="Hossain M.Z."/>
            <person name="Ahmed B."/>
            <person name="Rahim S."/>
            <person name="Rahman M.S."/>
            <person name="Alam M.M."/>
            <person name="Hou S."/>
            <person name="Wan X."/>
            <person name="Saito J.A."/>
            <person name="Alam M."/>
        </authorList>
    </citation>
    <scope>NUCLEOTIDE SEQUENCE [LARGE SCALE GENOMIC DNA]</scope>
    <source>
        <strain evidence="1 2">MS6</strain>
    </source>
</reference>
<keyword evidence="1" id="KW-0548">Nucleotidyltransferase</keyword>
<keyword evidence="1" id="KW-0695">RNA-directed DNA polymerase</keyword>
<dbReference type="VEuPathDB" id="FungiDB:MPH_13805"/>
<evidence type="ECO:0000313" key="1">
    <source>
        <dbReference type="EMBL" id="EKG09195.1"/>
    </source>
</evidence>
<comment type="caution">
    <text evidence="1">The sequence shown here is derived from an EMBL/GenBank/DDBJ whole genome shotgun (WGS) entry which is preliminary data.</text>
</comment>
<dbReference type="EMBL" id="AHHD01000753">
    <property type="protein sequence ID" value="EKG09195.1"/>
    <property type="molecule type" value="Genomic_DNA"/>
</dbReference>
<dbReference type="STRING" id="1126212.K2RXN8"/>
<protein>
    <submittedName>
        <fullName evidence="1">Reverse transcriptase, putative</fullName>
    </submittedName>
</protein>
<dbReference type="Proteomes" id="UP000007129">
    <property type="component" value="Unassembled WGS sequence"/>
</dbReference>
<dbReference type="HOGENOM" id="CLU_1713625_0_0_1"/>
<dbReference type="InParanoid" id="K2RXN8"/>